<dbReference type="GO" id="GO:0016020">
    <property type="term" value="C:membrane"/>
    <property type="evidence" value="ECO:0007669"/>
    <property type="project" value="InterPro"/>
</dbReference>
<keyword evidence="2" id="KW-0645">Protease</keyword>
<dbReference type="SUPFAM" id="SSF55486">
    <property type="entry name" value="Metalloproteases ('zincins'), catalytic domain"/>
    <property type="match status" value="1"/>
</dbReference>
<dbReference type="Gene3D" id="3.90.132.10">
    <property type="entry name" value="Leishmanolysin , domain 2"/>
    <property type="match status" value="1"/>
</dbReference>
<dbReference type="FunFam" id="3.90.132.10:FF:000001">
    <property type="entry name" value="leishmanolysin-like peptidase isoform X2"/>
    <property type="match status" value="1"/>
</dbReference>
<dbReference type="Gene3D" id="3.10.170.20">
    <property type="match status" value="1"/>
</dbReference>
<dbReference type="PANTHER" id="PTHR10942:SF0">
    <property type="entry name" value="LEISHMANOLYSIN-LIKE PEPTIDASE"/>
    <property type="match status" value="1"/>
</dbReference>
<accession>D3BLF4</accession>
<dbReference type="GO" id="GO:0007155">
    <property type="term" value="P:cell adhesion"/>
    <property type="evidence" value="ECO:0007669"/>
    <property type="project" value="InterPro"/>
</dbReference>
<organism evidence="9 10">
    <name type="scientific">Heterostelium pallidum (strain ATCC 26659 / Pp 5 / PN500)</name>
    <name type="common">Cellular slime mold</name>
    <name type="synonym">Polysphondylium pallidum</name>
    <dbReference type="NCBI Taxonomy" id="670386"/>
    <lineage>
        <taxon>Eukaryota</taxon>
        <taxon>Amoebozoa</taxon>
        <taxon>Evosea</taxon>
        <taxon>Eumycetozoa</taxon>
        <taxon>Dictyostelia</taxon>
        <taxon>Acytosteliales</taxon>
        <taxon>Acytosteliaceae</taxon>
        <taxon>Heterostelium</taxon>
    </lineage>
</organism>
<keyword evidence="5 8" id="KW-0862">Zinc</keyword>
<dbReference type="InterPro" id="IPR001577">
    <property type="entry name" value="Peptidase_M8"/>
</dbReference>
<dbReference type="GO" id="GO:0004222">
    <property type="term" value="F:metalloendopeptidase activity"/>
    <property type="evidence" value="ECO:0007669"/>
    <property type="project" value="InterPro"/>
</dbReference>
<evidence type="ECO:0000313" key="9">
    <source>
        <dbReference type="EMBL" id="EFA77888.1"/>
    </source>
</evidence>
<name>D3BLF4_HETP5</name>
<dbReference type="GO" id="GO:0005737">
    <property type="term" value="C:cytoplasm"/>
    <property type="evidence" value="ECO:0007669"/>
    <property type="project" value="TreeGrafter"/>
</dbReference>
<keyword evidence="4" id="KW-0378">Hydrolase</keyword>
<dbReference type="Pfam" id="PF01457">
    <property type="entry name" value="Peptidase_M8"/>
    <property type="match status" value="1"/>
</dbReference>
<evidence type="ECO:0000256" key="4">
    <source>
        <dbReference type="ARBA" id="ARBA00022801"/>
    </source>
</evidence>
<dbReference type="GO" id="GO:0046872">
    <property type="term" value="F:metal ion binding"/>
    <property type="evidence" value="ECO:0007669"/>
    <property type="project" value="UniProtKB-KW"/>
</dbReference>
<dbReference type="GeneID" id="31364863"/>
<dbReference type="EMBL" id="ADBJ01000039">
    <property type="protein sequence ID" value="EFA77888.1"/>
    <property type="molecule type" value="Genomic_DNA"/>
</dbReference>
<sequence>MEKIGRVMNLRGHLSGINPKFLYGPGNLEIHRSLKNKRDYFAIDFARLLPPQAYFDEYNYRNLCLPCSSRDSNTLLKVFLHPLNILSEYETLILKKSKALERTVFTTLSCLAMISGLILEHEDVICSIVSLAVLQSEHLVFSILHAILLSRNTKRMNLSLVVGLSSASLTFSTTHHHHKNKIESENDRFDVFVNNLVRSNSNNNNNRRFNSLKQAALKGVIKNDGSPSTTHPIRIVFNTTYLDPANKHKLSCFSANQTYITPAGNYSAVTDCRNSTTDCVYTCKASDVLSVQLYNFIIAEMLSHVSSTFAKFLTVYGPDYYYYDNEPFVCEQEEYLLDLRSGFAGDIMIYVTAHPSTFPFIGYSSNCVEHADGKPFISIINFNPSELSPFLDPVYKRNNAAKWDSLVLGLAEHEVIHSLGFASYFYPNFTDRATGKPYTYPIYEEVNATGITPSGQPFTVRKYYIKLPSVIQVARNHFNCNTLDRVELENNGEEGTYASHWKTTLFSSEIMNGFYNPHLTLTNFTLALLYDSGWYGLINLDKVGNNNWGKGKGCDFVNKPCSPSTWNFTGYWQNPNSTGCSATRVGIGKAELLIRSQPLPPQWQHWVDPTYGGRSDRLDYCLYNFPSDLCQDPSKSLTYEGEIRGPDSYCFNHVSKSNDSVSFGCRRQRCNNNNQLEVEFLGSWYQCLPGMNLTLSNSTIIICPDKDDQTCRLSNFDYNPSTSPFIKPDDDESGSTSTIVTIQFYFKLLISQYNMSVIDNGLTR</sequence>
<dbReference type="AlphaFoldDB" id="D3BLF4"/>
<keyword evidence="10" id="KW-1185">Reference proteome</keyword>
<comment type="cofactor">
    <cofactor evidence="8">
        <name>Zn(2+)</name>
        <dbReference type="ChEBI" id="CHEBI:29105"/>
    </cofactor>
    <text evidence="8">Binds 1 zinc ion per subunit.</text>
</comment>
<dbReference type="Proteomes" id="UP000001396">
    <property type="component" value="Unassembled WGS sequence"/>
</dbReference>
<feature type="active site" evidence="7">
    <location>
        <position position="414"/>
    </location>
</feature>
<reference evidence="9 10" key="1">
    <citation type="journal article" date="2011" name="Genome Res.">
        <title>Phylogeny-wide analysis of social amoeba genomes highlights ancient origins for complex intercellular communication.</title>
        <authorList>
            <person name="Heidel A.J."/>
            <person name="Lawal H.M."/>
            <person name="Felder M."/>
            <person name="Schilde C."/>
            <person name="Helps N.R."/>
            <person name="Tunggal B."/>
            <person name="Rivero F."/>
            <person name="John U."/>
            <person name="Schleicher M."/>
            <person name="Eichinger L."/>
            <person name="Platzer M."/>
            <person name="Noegel A.A."/>
            <person name="Schaap P."/>
            <person name="Gloeckner G."/>
        </authorList>
    </citation>
    <scope>NUCLEOTIDE SEQUENCE [LARGE SCALE GENOMIC DNA]</scope>
    <source>
        <strain evidence="10">ATCC 26659 / Pp 5 / PN500</strain>
    </source>
</reference>
<evidence type="ECO:0000256" key="3">
    <source>
        <dbReference type="ARBA" id="ARBA00022723"/>
    </source>
</evidence>
<keyword evidence="6 8" id="KW-0482">Metalloprotease</keyword>
<dbReference type="STRING" id="670386.D3BLF4"/>
<keyword evidence="3 8" id="KW-0479">Metal-binding</keyword>
<evidence type="ECO:0000313" key="10">
    <source>
        <dbReference type="Proteomes" id="UP000001396"/>
    </source>
</evidence>
<evidence type="ECO:0000256" key="6">
    <source>
        <dbReference type="ARBA" id="ARBA00023049"/>
    </source>
</evidence>
<dbReference type="GO" id="GO:0006508">
    <property type="term" value="P:proteolysis"/>
    <property type="evidence" value="ECO:0007669"/>
    <property type="project" value="UniProtKB-KW"/>
</dbReference>
<protein>
    <submittedName>
        <fullName evidence="9">Peptidase M8</fullName>
    </submittedName>
</protein>
<evidence type="ECO:0000256" key="1">
    <source>
        <dbReference type="ARBA" id="ARBA00005860"/>
    </source>
</evidence>
<dbReference type="RefSeq" id="XP_020430016.1">
    <property type="nucleotide sequence ID" value="XM_020580183.1"/>
</dbReference>
<comment type="similarity">
    <text evidence="1">Belongs to the peptidase M8 family.</text>
</comment>
<feature type="binding site" evidence="8">
    <location>
        <position position="417"/>
    </location>
    <ligand>
        <name>Zn(2+)</name>
        <dbReference type="ChEBI" id="CHEBI:29105"/>
        <note>catalytic</note>
    </ligand>
</feature>
<evidence type="ECO:0000256" key="2">
    <source>
        <dbReference type="ARBA" id="ARBA00022670"/>
    </source>
</evidence>
<dbReference type="InParanoid" id="D3BLF4"/>
<evidence type="ECO:0000256" key="5">
    <source>
        <dbReference type="ARBA" id="ARBA00022833"/>
    </source>
</evidence>
<evidence type="ECO:0000256" key="8">
    <source>
        <dbReference type="PIRSR" id="PIRSR601577-2"/>
    </source>
</evidence>
<proteinExistence type="inferred from homology"/>
<feature type="binding site" evidence="8">
    <location>
        <position position="413"/>
    </location>
    <ligand>
        <name>Zn(2+)</name>
        <dbReference type="ChEBI" id="CHEBI:29105"/>
        <note>catalytic</note>
    </ligand>
</feature>
<dbReference type="PANTHER" id="PTHR10942">
    <property type="entry name" value="LEISHMANOLYSIN-LIKE PEPTIDASE"/>
    <property type="match status" value="1"/>
</dbReference>
<dbReference type="Gene3D" id="2.10.55.10">
    <property type="entry name" value="Leishmanolysin domain 3"/>
    <property type="match status" value="1"/>
</dbReference>
<feature type="binding site" evidence="8">
    <location>
        <position position="500"/>
    </location>
    <ligand>
        <name>Zn(2+)</name>
        <dbReference type="ChEBI" id="CHEBI:29105"/>
        <note>catalytic</note>
    </ligand>
</feature>
<comment type="caution">
    <text evidence="9">The sequence shown here is derived from an EMBL/GenBank/DDBJ whole genome shotgun (WGS) entry which is preliminary data.</text>
</comment>
<evidence type="ECO:0000256" key="7">
    <source>
        <dbReference type="PIRSR" id="PIRSR601577-1"/>
    </source>
</evidence>
<gene>
    <name evidence="9" type="ORF">PPL_09388</name>
</gene>